<accession>A0A9N8VFR4</accession>
<evidence type="ECO:0000313" key="2">
    <source>
        <dbReference type="Proteomes" id="UP000789405"/>
    </source>
</evidence>
<protein>
    <submittedName>
        <fullName evidence="1">16846_t:CDS:1</fullName>
    </submittedName>
</protein>
<proteinExistence type="predicted"/>
<gene>
    <name evidence="1" type="ORF">DERYTH_LOCUS443</name>
</gene>
<keyword evidence="2" id="KW-1185">Reference proteome</keyword>
<reference evidence="1" key="1">
    <citation type="submission" date="2021-06" db="EMBL/GenBank/DDBJ databases">
        <authorList>
            <person name="Kallberg Y."/>
            <person name="Tangrot J."/>
            <person name="Rosling A."/>
        </authorList>
    </citation>
    <scope>NUCLEOTIDE SEQUENCE</scope>
    <source>
        <strain evidence="1">MA453B</strain>
    </source>
</reference>
<organism evidence="1 2">
    <name type="scientific">Dentiscutata erythropus</name>
    <dbReference type="NCBI Taxonomy" id="1348616"/>
    <lineage>
        <taxon>Eukaryota</taxon>
        <taxon>Fungi</taxon>
        <taxon>Fungi incertae sedis</taxon>
        <taxon>Mucoromycota</taxon>
        <taxon>Glomeromycotina</taxon>
        <taxon>Glomeromycetes</taxon>
        <taxon>Diversisporales</taxon>
        <taxon>Gigasporaceae</taxon>
        <taxon>Dentiscutata</taxon>
    </lineage>
</organism>
<evidence type="ECO:0000313" key="1">
    <source>
        <dbReference type="EMBL" id="CAG8449723.1"/>
    </source>
</evidence>
<dbReference type="EMBL" id="CAJVPY010000098">
    <property type="protein sequence ID" value="CAG8449723.1"/>
    <property type="molecule type" value="Genomic_DNA"/>
</dbReference>
<dbReference type="AlphaFoldDB" id="A0A9N8VFR4"/>
<name>A0A9N8VFR4_9GLOM</name>
<comment type="caution">
    <text evidence="1">The sequence shown here is derived from an EMBL/GenBank/DDBJ whole genome shotgun (WGS) entry which is preliminary data.</text>
</comment>
<sequence>MKLKSITTLFLIIFLYILIVHPNIGLSQRSTIKKKLSKRDAYKEKYIRLKGSNCKLSGMIKFSPRHNTDELFGIIMFKEVILDDDLQTQIDGFLTTPIGIDGLKTEEGKYVYTAGIFKENEKIYDITEPLFRGAVELVTKVPKTVNLTICGENSIIGKTLALNREQFRKYIRKRINREIVVA</sequence>
<dbReference type="Proteomes" id="UP000789405">
    <property type="component" value="Unassembled WGS sequence"/>
</dbReference>
<dbReference type="OrthoDB" id="2345166at2759"/>